<gene>
    <name evidence="2" type="ordered locus">Metev_0992</name>
</gene>
<dbReference type="Pfam" id="PF21984">
    <property type="entry name" value="DnaD_N"/>
    <property type="match status" value="1"/>
</dbReference>
<proteinExistence type="predicted"/>
<protein>
    <submittedName>
        <fullName evidence="2">Transcriptional regulator, TrmB</fullName>
    </submittedName>
</protein>
<sequence>MIDFACKEFELDDVLKCALNLTKSELDIMNYFLRDTDRWVTTENIATELKLDLSTVQKAVKKLHSNEVLKRSQNNLDNGGYVYIYRIYSRREIKNLIMDIVYTWVNRVDNELDQWIMGEQDKQYSKSEKAPI</sequence>
<dbReference type="OrthoDB" id="9141at2157"/>
<dbReference type="Proteomes" id="UP000000391">
    <property type="component" value="Chromosome"/>
</dbReference>
<evidence type="ECO:0000313" key="3">
    <source>
        <dbReference type="Proteomes" id="UP000000391"/>
    </source>
</evidence>
<dbReference type="RefSeq" id="WP_013194448.1">
    <property type="nucleotide sequence ID" value="NC_014253.1"/>
</dbReference>
<dbReference type="SUPFAM" id="SSF46785">
    <property type="entry name" value="Winged helix' DNA-binding domain"/>
    <property type="match status" value="1"/>
</dbReference>
<dbReference type="EMBL" id="CP002069">
    <property type="protein sequence ID" value="ADI73881.1"/>
    <property type="molecule type" value="Genomic_DNA"/>
</dbReference>
<name>D7E7D2_METEZ</name>
<dbReference type="InterPro" id="IPR053843">
    <property type="entry name" value="DnaD_N"/>
</dbReference>
<dbReference type="Gene3D" id="1.10.10.10">
    <property type="entry name" value="Winged helix-like DNA-binding domain superfamily/Winged helix DNA-binding domain"/>
    <property type="match status" value="1"/>
</dbReference>
<feature type="domain" description="DnaD N-terminal" evidence="1">
    <location>
        <begin position="11"/>
        <end position="107"/>
    </location>
</feature>
<dbReference type="InterPro" id="IPR036388">
    <property type="entry name" value="WH-like_DNA-bd_sf"/>
</dbReference>
<dbReference type="InterPro" id="IPR036390">
    <property type="entry name" value="WH_DNA-bd_sf"/>
</dbReference>
<dbReference type="KEGG" id="mev:Metev_0992"/>
<dbReference type="HOGENOM" id="CLU_140786_2_0_2"/>
<dbReference type="AlphaFoldDB" id="D7E7D2"/>
<accession>D7E7D2</accession>
<dbReference type="STRING" id="644295.Metev_0992"/>
<reference evidence="2 3" key="1">
    <citation type="submission" date="2010-06" db="EMBL/GenBank/DDBJ databases">
        <title>Complete sequence chromosome of Methanohalobium evestigatum Z-7303.</title>
        <authorList>
            <consortium name="US DOE Joint Genome Institute"/>
            <person name="Lucas S."/>
            <person name="Copeland A."/>
            <person name="Lapidus A."/>
            <person name="Cheng J.-F."/>
            <person name="Bruce D."/>
            <person name="Goodwin L."/>
            <person name="Pitluck S."/>
            <person name="Saunders E."/>
            <person name="Detter J.C."/>
            <person name="Han C."/>
            <person name="Tapia R."/>
            <person name="Land M."/>
            <person name="Hauser L."/>
            <person name="Kyrpides N."/>
            <person name="Mikhailova N."/>
            <person name="Sieprawska-Lupa M."/>
            <person name="Whitman W.B."/>
            <person name="Anderson I."/>
            <person name="Woyke T."/>
        </authorList>
    </citation>
    <scope>NUCLEOTIDE SEQUENCE [LARGE SCALE GENOMIC DNA]</scope>
    <source>
        <strain evidence="3">ATCC BAA-1072 / DSM 3721 / NBRC 107634 / OCM 161 / Z-7303</strain>
    </source>
</reference>
<keyword evidence="3" id="KW-1185">Reference proteome</keyword>
<dbReference type="GeneID" id="9346621"/>
<evidence type="ECO:0000313" key="2">
    <source>
        <dbReference type="EMBL" id="ADI73881.1"/>
    </source>
</evidence>
<organism evidence="2 3">
    <name type="scientific">Methanohalobium evestigatum (strain ATCC BAA-1072 / DSM 3721 / NBRC 107634 / OCM 161 / Z-7303)</name>
    <dbReference type="NCBI Taxonomy" id="644295"/>
    <lineage>
        <taxon>Archaea</taxon>
        <taxon>Methanobacteriati</taxon>
        <taxon>Methanobacteriota</taxon>
        <taxon>Stenosarchaea group</taxon>
        <taxon>Methanomicrobia</taxon>
        <taxon>Methanosarcinales</taxon>
        <taxon>Methanosarcinaceae</taxon>
        <taxon>Methanohalobium</taxon>
    </lineage>
</organism>
<evidence type="ECO:0000259" key="1">
    <source>
        <dbReference type="Pfam" id="PF21984"/>
    </source>
</evidence>